<evidence type="ECO:0000256" key="1">
    <source>
        <dbReference type="ARBA" id="ARBA00022741"/>
    </source>
</evidence>
<dbReference type="EMBL" id="CAKOGP040000890">
    <property type="protein sequence ID" value="CAJ1940134.1"/>
    <property type="molecule type" value="Genomic_DNA"/>
</dbReference>
<keyword evidence="5 7" id="KW-0694">RNA-binding</keyword>
<organism evidence="12 13">
    <name type="scientific">Cylindrotheca closterium</name>
    <dbReference type="NCBI Taxonomy" id="2856"/>
    <lineage>
        <taxon>Eukaryota</taxon>
        <taxon>Sar</taxon>
        <taxon>Stramenopiles</taxon>
        <taxon>Ochrophyta</taxon>
        <taxon>Bacillariophyta</taxon>
        <taxon>Bacillariophyceae</taxon>
        <taxon>Bacillariophycidae</taxon>
        <taxon>Bacillariales</taxon>
        <taxon>Bacillariaceae</taxon>
        <taxon>Cylindrotheca</taxon>
    </lineage>
</organism>
<evidence type="ECO:0000256" key="4">
    <source>
        <dbReference type="ARBA" id="ARBA00022840"/>
    </source>
</evidence>
<comment type="similarity">
    <text evidence="7">Belongs to the DEAD box helicase family.</text>
</comment>
<dbReference type="Pfam" id="PF00270">
    <property type="entry name" value="DEAD"/>
    <property type="match status" value="1"/>
</dbReference>
<dbReference type="InterPro" id="IPR001650">
    <property type="entry name" value="Helicase_C-like"/>
</dbReference>
<evidence type="ECO:0000256" key="7">
    <source>
        <dbReference type="RuleBase" id="RU365068"/>
    </source>
</evidence>
<dbReference type="InterPro" id="IPR011545">
    <property type="entry name" value="DEAD/DEAH_box_helicase_dom"/>
</dbReference>
<feature type="compositionally biased region" description="Low complexity" evidence="8">
    <location>
        <begin position="662"/>
        <end position="672"/>
    </location>
</feature>
<keyword evidence="3 7" id="KW-0347">Helicase</keyword>
<dbReference type="PROSITE" id="PS51195">
    <property type="entry name" value="Q_MOTIF"/>
    <property type="match status" value="1"/>
</dbReference>
<feature type="short sequence motif" description="Q motif" evidence="6">
    <location>
        <begin position="100"/>
        <end position="128"/>
    </location>
</feature>
<evidence type="ECO:0000313" key="12">
    <source>
        <dbReference type="EMBL" id="CAJ1940134.1"/>
    </source>
</evidence>
<dbReference type="SUPFAM" id="SSF52540">
    <property type="entry name" value="P-loop containing nucleoside triphosphate hydrolases"/>
    <property type="match status" value="2"/>
</dbReference>
<keyword evidence="2 7" id="KW-0378">Hydrolase</keyword>
<dbReference type="Gene3D" id="3.40.50.300">
    <property type="entry name" value="P-loop containing nucleotide triphosphate hydrolases"/>
    <property type="match status" value="2"/>
</dbReference>
<evidence type="ECO:0000256" key="8">
    <source>
        <dbReference type="SAM" id="MobiDB-lite"/>
    </source>
</evidence>
<feature type="region of interest" description="Disordered" evidence="8">
    <location>
        <begin position="1"/>
        <end position="44"/>
    </location>
</feature>
<dbReference type="PANTHER" id="PTHR24031">
    <property type="entry name" value="RNA HELICASE"/>
    <property type="match status" value="1"/>
</dbReference>
<accession>A0AAD2FH27</accession>
<feature type="domain" description="Helicase ATP-binding" evidence="9">
    <location>
        <begin position="131"/>
        <end position="317"/>
    </location>
</feature>
<dbReference type="SMART" id="SM00490">
    <property type="entry name" value="HELICc"/>
    <property type="match status" value="1"/>
</dbReference>
<dbReference type="GO" id="GO:0003724">
    <property type="term" value="F:RNA helicase activity"/>
    <property type="evidence" value="ECO:0007669"/>
    <property type="project" value="UniProtKB-EC"/>
</dbReference>
<dbReference type="EC" id="3.6.4.13" evidence="7"/>
<dbReference type="AlphaFoldDB" id="A0AAD2FH27"/>
<dbReference type="CDD" id="cd00268">
    <property type="entry name" value="DEADc"/>
    <property type="match status" value="1"/>
</dbReference>
<dbReference type="InterPro" id="IPR014014">
    <property type="entry name" value="RNA_helicase_DEAD_Q_motif"/>
</dbReference>
<reference evidence="12" key="1">
    <citation type="submission" date="2023-08" db="EMBL/GenBank/DDBJ databases">
        <authorList>
            <person name="Audoor S."/>
            <person name="Bilcke G."/>
        </authorList>
    </citation>
    <scope>NUCLEOTIDE SEQUENCE</scope>
</reference>
<evidence type="ECO:0000259" key="10">
    <source>
        <dbReference type="PROSITE" id="PS51194"/>
    </source>
</evidence>
<comment type="domain">
    <text evidence="7">The Q motif is unique to and characteristic of the DEAD box family of RNA helicases and controls ATP binding and hydrolysis.</text>
</comment>
<comment type="function">
    <text evidence="7">RNA helicase.</text>
</comment>
<comment type="caution">
    <text evidence="12">The sequence shown here is derived from an EMBL/GenBank/DDBJ whole genome shotgun (WGS) entry which is preliminary data.</text>
</comment>
<evidence type="ECO:0000256" key="5">
    <source>
        <dbReference type="ARBA" id="ARBA00022884"/>
    </source>
</evidence>
<dbReference type="Proteomes" id="UP001295423">
    <property type="component" value="Unassembled WGS sequence"/>
</dbReference>
<dbReference type="CDD" id="cd18787">
    <property type="entry name" value="SF2_C_DEAD"/>
    <property type="match status" value="1"/>
</dbReference>
<dbReference type="InterPro" id="IPR044742">
    <property type="entry name" value="DEAD/DEAH_RhlB"/>
</dbReference>
<evidence type="ECO:0000259" key="11">
    <source>
        <dbReference type="PROSITE" id="PS51195"/>
    </source>
</evidence>
<keyword evidence="1 7" id="KW-0547">Nucleotide-binding</keyword>
<dbReference type="GO" id="GO:0005524">
    <property type="term" value="F:ATP binding"/>
    <property type="evidence" value="ECO:0007669"/>
    <property type="project" value="UniProtKB-UniRule"/>
</dbReference>
<dbReference type="SMART" id="SM00487">
    <property type="entry name" value="DEXDc"/>
    <property type="match status" value="1"/>
</dbReference>
<keyword evidence="4 7" id="KW-0067">ATP-binding</keyword>
<evidence type="ECO:0000313" key="13">
    <source>
        <dbReference type="Proteomes" id="UP001295423"/>
    </source>
</evidence>
<dbReference type="InterPro" id="IPR027417">
    <property type="entry name" value="P-loop_NTPase"/>
</dbReference>
<feature type="domain" description="Helicase C-terminal" evidence="10">
    <location>
        <begin position="354"/>
        <end position="501"/>
    </location>
</feature>
<protein>
    <recommendedName>
        <fullName evidence="7">ATP-dependent RNA helicase</fullName>
        <ecNumber evidence="7">3.6.4.13</ecNumber>
    </recommendedName>
</protein>
<dbReference type="PROSITE" id="PS51194">
    <property type="entry name" value="HELICASE_CTER"/>
    <property type="match status" value="1"/>
</dbReference>
<dbReference type="GO" id="GO:0003723">
    <property type="term" value="F:RNA binding"/>
    <property type="evidence" value="ECO:0007669"/>
    <property type="project" value="UniProtKB-UniRule"/>
</dbReference>
<evidence type="ECO:0000256" key="3">
    <source>
        <dbReference type="ARBA" id="ARBA00022806"/>
    </source>
</evidence>
<proteinExistence type="inferred from homology"/>
<sequence length="728" mass="81651">MHSSFLRRAARKAPLRAQLSRSHRLANSVESSSHRHSVSSNSFTTTACPSISAANTHGPLVPIARSFSVSPELIEDDENDVPFDSSFESKAEPVSPSKPIRFEDLDLHPKTLKALRRQGLHKTTEIQEKTFDVIVSGKDVVGRARTGTGKTLSFLLPSLERIVRQQAKRPLPGIQMLVLSPTRELAAQIAKQAETICEHHDASITSQVMFGGSSKDEDIRRLSAKSPTILVATPGRLKDHLAKTKLRGGNPFIDTLQNLQVLVLDETDRLLDMGFRQDIQDILSCLPRKRQTLLFSATLPLSVRSVIDEATANSSNGGYELVDCIQDEDPASHTNARTEQRHVVLPAHRFWTGSMELLLDLMEDKKAKIMVFFPMTSLVQLYSNLFQLRFGRRVLELHGRMHQRERSTISRRFRNAAKGVLFTSDVSARGVDYPNVTHVIQIGAAGSRETYIHRLGRTGRAGKKGQGLLVLPEIEEHFLQDLEGLVLPLDGKLQNQLDKVMPSKLLMDELGPVAQDVRVGKDRKLEQSIKDAYQAMVAYYYQRLEDRNETVDFVATINALAQNMGLSELPPIDSYRARKIGIDDIPGLNIRDSWKDKDWSSGWGEEPGRPKKPFGKPIGDFEGAFDRPSGRKQHHERTKRIWEASPNAGRGRSRNRDGGGSRSSSRYGNDRSQGPRAGFRSNREESEPQFLKLGWKHGLADPPKNERSNTRRKNKAFQRWESPGMTPK</sequence>
<dbReference type="Pfam" id="PF00271">
    <property type="entry name" value="Helicase_C"/>
    <property type="match status" value="1"/>
</dbReference>
<dbReference type="InterPro" id="IPR014001">
    <property type="entry name" value="Helicase_ATP-bd"/>
</dbReference>
<evidence type="ECO:0000256" key="2">
    <source>
        <dbReference type="ARBA" id="ARBA00022801"/>
    </source>
</evidence>
<evidence type="ECO:0000259" key="9">
    <source>
        <dbReference type="PROSITE" id="PS51192"/>
    </source>
</evidence>
<feature type="region of interest" description="Disordered" evidence="8">
    <location>
        <begin position="596"/>
        <end position="728"/>
    </location>
</feature>
<name>A0AAD2FH27_9STRA</name>
<dbReference type="PROSITE" id="PS51192">
    <property type="entry name" value="HELICASE_ATP_BIND_1"/>
    <property type="match status" value="1"/>
</dbReference>
<feature type="domain" description="DEAD-box RNA helicase Q" evidence="11">
    <location>
        <begin position="100"/>
        <end position="128"/>
    </location>
</feature>
<evidence type="ECO:0000256" key="6">
    <source>
        <dbReference type="PROSITE-ProRule" id="PRU00552"/>
    </source>
</evidence>
<keyword evidence="13" id="KW-1185">Reference proteome</keyword>
<gene>
    <name evidence="12" type="ORF">CYCCA115_LOCUS6888</name>
</gene>
<dbReference type="GO" id="GO:0016787">
    <property type="term" value="F:hydrolase activity"/>
    <property type="evidence" value="ECO:0007669"/>
    <property type="project" value="UniProtKB-KW"/>
</dbReference>
<comment type="catalytic activity">
    <reaction evidence="7">
        <text>ATP + H2O = ADP + phosphate + H(+)</text>
        <dbReference type="Rhea" id="RHEA:13065"/>
        <dbReference type="ChEBI" id="CHEBI:15377"/>
        <dbReference type="ChEBI" id="CHEBI:15378"/>
        <dbReference type="ChEBI" id="CHEBI:30616"/>
        <dbReference type="ChEBI" id="CHEBI:43474"/>
        <dbReference type="ChEBI" id="CHEBI:456216"/>
        <dbReference type="EC" id="3.6.4.13"/>
    </reaction>
</comment>